<keyword evidence="5" id="KW-0949">S-adenosyl-L-methionine</keyword>
<dbReference type="SFLD" id="SFLDS00029">
    <property type="entry name" value="Radical_SAM"/>
    <property type="match status" value="1"/>
</dbReference>
<dbReference type="GO" id="GO:0009102">
    <property type="term" value="P:biotin biosynthetic process"/>
    <property type="evidence" value="ECO:0007669"/>
    <property type="project" value="UniProtKB-UniPathway"/>
</dbReference>
<comment type="catalytic activity">
    <reaction evidence="11">
        <text>(4R,5S)-dethiobiotin + (sulfur carrier)-SH + 2 reduced [2Fe-2S]-[ferredoxin] + 2 S-adenosyl-L-methionine = (sulfur carrier)-H + biotin + 2 5'-deoxyadenosine + 2 L-methionine + 2 oxidized [2Fe-2S]-[ferredoxin]</text>
        <dbReference type="Rhea" id="RHEA:22060"/>
        <dbReference type="Rhea" id="RHEA-COMP:10000"/>
        <dbReference type="Rhea" id="RHEA-COMP:10001"/>
        <dbReference type="Rhea" id="RHEA-COMP:14737"/>
        <dbReference type="Rhea" id="RHEA-COMP:14739"/>
        <dbReference type="ChEBI" id="CHEBI:17319"/>
        <dbReference type="ChEBI" id="CHEBI:29917"/>
        <dbReference type="ChEBI" id="CHEBI:33737"/>
        <dbReference type="ChEBI" id="CHEBI:33738"/>
        <dbReference type="ChEBI" id="CHEBI:57586"/>
        <dbReference type="ChEBI" id="CHEBI:57844"/>
        <dbReference type="ChEBI" id="CHEBI:59789"/>
        <dbReference type="ChEBI" id="CHEBI:64428"/>
        <dbReference type="ChEBI" id="CHEBI:149473"/>
        <dbReference type="EC" id="2.8.1.6"/>
    </reaction>
</comment>
<organism evidence="13 14">
    <name type="scientific">Candidatus Nitrohelix vancouverensis</name>
    <dbReference type="NCBI Taxonomy" id="2705534"/>
    <lineage>
        <taxon>Bacteria</taxon>
        <taxon>Pseudomonadati</taxon>
        <taxon>Nitrospinota/Tectimicrobiota group</taxon>
        <taxon>Nitrospinota</taxon>
        <taxon>Nitrospinia</taxon>
        <taxon>Nitrospinales</taxon>
        <taxon>Nitrospinaceae</taxon>
        <taxon>Candidatus Nitrohelix</taxon>
    </lineage>
</organism>
<comment type="pathway">
    <text evidence="2">Cofactor biosynthesis; biotin biosynthesis; biotin from 7,8-diaminononanoate: step 2/2.</text>
</comment>
<dbReference type="AlphaFoldDB" id="A0A7T0G2H4"/>
<dbReference type="CDD" id="cd01335">
    <property type="entry name" value="Radical_SAM"/>
    <property type="match status" value="1"/>
</dbReference>
<dbReference type="PANTHER" id="PTHR22976">
    <property type="entry name" value="BIOTIN SYNTHASE"/>
    <property type="match status" value="1"/>
</dbReference>
<dbReference type="GO" id="GO:0051539">
    <property type="term" value="F:4 iron, 4 sulfur cluster binding"/>
    <property type="evidence" value="ECO:0007669"/>
    <property type="project" value="UniProtKB-KW"/>
</dbReference>
<evidence type="ECO:0000313" key="13">
    <source>
        <dbReference type="EMBL" id="QPJ64340.1"/>
    </source>
</evidence>
<keyword evidence="6" id="KW-0001">2Fe-2S</keyword>
<evidence type="ECO:0000256" key="2">
    <source>
        <dbReference type="ARBA" id="ARBA00004942"/>
    </source>
</evidence>
<keyword evidence="4" id="KW-0004">4Fe-4S</keyword>
<evidence type="ECO:0000256" key="1">
    <source>
        <dbReference type="ARBA" id="ARBA00001966"/>
    </source>
</evidence>
<evidence type="ECO:0000256" key="6">
    <source>
        <dbReference type="ARBA" id="ARBA00022714"/>
    </source>
</evidence>
<evidence type="ECO:0000256" key="4">
    <source>
        <dbReference type="ARBA" id="ARBA00022485"/>
    </source>
</evidence>
<evidence type="ECO:0000256" key="7">
    <source>
        <dbReference type="ARBA" id="ARBA00022723"/>
    </source>
</evidence>
<dbReference type="KEGG" id="nva:G3M78_02575"/>
<evidence type="ECO:0000256" key="9">
    <source>
        <dbReference type="ARBA" id="ARBA00023004"/>
    </source>
</evidence>
<comment type="cofactor">
    <cofactor evidence="1">
        <name>[4Fe-4S] cluster</name>
        <dbReference type="ChEBI" id="CHEBI:49883"/>
    </cofactor>
</comment>
<dbReference type="Proteomes" id="UP000594464">
    <property type="component" value="Chromosome"/>
</dbReference>
<dbReference type="EMBL" id="CP048620">
    <property type="protein sequence ID" value="QPJ64340.1"/>
    <property type="molecule type" value="Genomic_DNA"/>
</dbReference>
<evidence type="ECO:0000256" key="8">
    <source>
        <dbReference type="ARBA" id="ARBA00022756"/>
    </source>
</evidence>
<dbReference type="InterPro" id="IPR006638">
    <property type="entry name" value="Elp3/MiaA/NifB-like_rSAM"/>
</dbReference>
<dbReference type="GO" id="GO:0046872">
    <property type="term" value="F:metal ion binding"/>
    <property type="evidence" value="ECO:0007669"/>
    <property type="project" value="UniProtKB-KW"/>
</dbReference>
<keyword evidence="8" id="KW-0093">Biotin biosynthesis</keyword>
<dbReference type="SMART" id="SM00729">
    <property type="entry name" value="Elp3"/>
    <property type="match status" value="1"/>
</dbReference>
<sequence length="258" mass="28325">MNIVQLSLLQNDGCAGGCKFCGLSLNSEVERELSPSEIEFQKSFDFARSSNARLELVFPSVGTNQREVLGLLTEMSGVIQRNADVDLAINPGLCTRPEFYDQLASLGVKRYRNNLESSRRLFQDLVPSRPLAQDTKLESLTLARASGLSVDTGWLCGLGETEADIDDILELLEASTPDSITLNFFDPREAAEAFEHTQPSHQAGLDRYEALQARFPGTELTLGGAYELWMGADAQQLLKADGVYVGRFLDHGIEKSAC</sequence>
<dbReference type="PANTHER" id="PTHR22976:SF2">
    <property type="entry name" value="BIOTIN SYNTHASE, MITOCHONDRIAL"/>
    <property type="match status" value="1"/>
</dbReference>
<dbReference type="SUPFAM" id="SSF102114">
    <property type="entry name" value="Radical SAM enzymes"/>
    <property type="match status" value="1"/>
</dbReference>
<dbReference type="GO" id="GO:0051537">
    <property type="term" value="F:2 iron, 2 sulfur cluster binding"/>
    <property type="evidence" value="ECO:0007669"/>
    <property type="project" value="UniProtKB-KW"/>
</dbReference>
<keyword evidence="10" id="KW-0411">Iron-sulfur</keyword>
<evidence type="ECO:0000256" key="10">
    <source>
        <dbReference type="ARBA" id="ARBA00023014"/>
    </source>
</evidence>
<dbReference type="InterPro" id="IPR002684">
    <property type="entry name" value="Biotin_synth/BioAB"/>
</dbReference>
<dbReference type="UniPathway" id="UPA00078">
    <property type="reaction ID" value="UER00162"/>
</dbReference>
<protein>
    <recommendedName>
        <fullName evidence="3">biotin synthase</fullName>
        <ecNumber evidence="3">2.8.1.6</ecNumber>
    </recommendedName>
</protein>
<evidence type="ECO:0000256" key="11">
    <source>
        <dbReference type="ARBA" id="ARBA00051157"/>
    </source>
</evidence>
<dbReference type="Pfam" id="PF04055">
    <property type="entry name" value="Radical_SAM"/>
    <property type="match status" value="1"/>
</dbReference>
<evidence type="ECO:0000256" key="5">
    <source>
        <dbReference type="ARBA" id="ARBA00022691"/>
    </source>
</evidence>
<dbReference type="InterPro" id="IPR007197">
    <property type="entry name" value="rSAM"/>
</dbReference>
<gene>
    <name evidence="13" type="ORF">G3M78_02575</name>
</gene>
<accession>A0A7T0G2H4</accession>
<proteinExistence type="predicted"/>
<dbReference type="InterPro" id="IPR058240">
    <property type="entry name" value="rSAM_sf"/>
</dbReference>
<keyword evidence="7" id="KW-0479">Metal-binding</keyword>
<keyword evidence="9" id="KW-0408">Iron</keyword>
<dbReference type="Gene3D" id="3.20.20.70">
    <property type="entry name" value="Aldolase class I"/>
    <property type="match status" value="1"/>
</dbReference>
<evidence type="ECO:0000259" key="12">
    <source>
        <dbReference type="PROSITE" id="PS51918"/>
    </source>
</evidence>
<dbReference type="GO" id="GO:0004076">
    <property type="term" value="F:biotin synthase activity"/>
    <property type="evidence" value="ECO:0007669"/>
    <property type="project" value="UniProtKB-EC"/>
</dbReference>
<dbReference type="InterPro" id="IPR013785">
    <property type="entry name" value="Aldolase_TIM"/>
</dbReference>
<dbReference type="PROSITE" id="PS51918">
    <property type="entry name" value="RADICAL_SAM"/>
    <property type="match status" value="1"/>
</dbReference>
<dbReference type="EC" id="2.8.1.6" evidence="3"/>
<name>A0A7T0G2H4_9BACT</name>
<feature type="domain" description="Radical SAM core" evidence="12">
    <location>
        <begin position="1"/>
        <end position="219"/>
    </location>
</feature>
<reference evidence="14" key="1">
    <citation type="submission" date="2020-02" db="EMBL/GenBank/DDBJ databases">
        <title>Genomic and physiological characterization of two novel Nitrospinaceae genera.</title>
        <authorList>
            <person name="Mueller A.J."/>
            <person name="Jung M.-Y."/>
            <person name="Strachan C.R."/>
            <person name="Herbold C.W."/>
            <person name="Kirkegaard R.H."/>
            <person name="Daims H."/>
        </authorList>
    </citation>
    <scope>NUCLEOTIDE SEQUENCE [LARGE SCALE GENOMIC DNA]</scope>
</reference>
<evidence type="ECO:0000313" key="14">
    <source>
        <dbReference type="Proteomes" id="UP000594464"/>
    </source>
</evidence>
<evidence type="ECO:0000256" key="3">
    <source>
        <dbReference type="ARBA" id="ARBA00012236"/>
    </source>
</evidence>